<feature type="non-terminal residue" evidence="1">
    <location>
        <position position="38"/>
    </location>
</feature>
<protein>
    <submittedName>
        <fullName evidence="1">Uncharacterized protein</fullName>
    </submittedName>
</protein>
<proteinExistence type="predicted"/>
<dbReference type="AlphaFoldDB" id="A0AAV4NBT3"/>
<accession>A0AAV4NBT3</accession>
<dbReference type="EMBL" id="BPLR01003165">
    <property type="protein sequence ID" value="GIX81780.1"/>
    <property type="molecule type" value="Genomic_DNA"/>
</dbReference>
<keyword evidence="2" id="KW-1185">Reference proteome</keyword>
<comment type="caution">
    <text evidence="1">The sequence shown here is derived from an EMBL/GenBank/DDBJ whole genome shotgun (WGS) entry which is preliminary data.</text>
</comment>
<gene>
    <name evidence="1" type="ORF">CEXT_299391</name>
</gene>
<dbReference type="Proteomes" id="UP001054945">
    <property type="component" value="Unassembled WGS sequence"/>
</dbReference>
<sequence length="38" mass="4207">MREVSLAATVVCTKSSSNRRSFEVENSVCKLSQLANNF</sequence>
<reference evidence="1 2" key="1">
    <citation type="submission" date="2021-06" db="EMBL/GenBank/DDBJ databases">
        <title>Caerostris extrusa draft genome.</title>
        <authorList>
            <person name="Kono N."/>
            <person name="Arakawa K."/>
        </authorList>
    </citation>
    <scope>NUCLEOTIDE SEQUENCE [LARGE SCALE GENOMIC DNA]</scope>
</reference>
<evidence type="ECO:0000313" key="2">
    <source>
        <dbReference type="Proteomes" id="UP001054945"/>
    </source>
</evidence>
<evidence type="ECO:0000313" key="1">
    <source>
        <dbReference type="EMBL" id="GIX81780.1"/>
    </source>
</evidence>
<organism evidence="1 2">
    <name type="scientific">Caerostris extrusa</name>
    <name type="common">Bark spider</name>
    <name type="synonym">Caerostris bankana</name>
    <dbReference type="NCBI Taxonomy" id="172846"/>
    <lineage>
        <taxon>Eukaryota</taxon>
        <taxon>Metazoa</taxon>
        <taxon>Ecdysozoa</taxon>
        <taxon>Arthropoda</taxon>
        <taxon>Chelicerata</taxon>
        <taxon>Arachnida</taxon>
        <taxon>Araneae</taxon>
        <taxon>Araneomorphae</taxon>
        <taxon>Entelegynae</taxon>
        <taxon>Araneoidea</taxon>
        <taxon>Araneidae</taxon>
        <taxon>Caerostris</taxon>
    </lineage>
</organism>
<name>A0AAV4NBT3_CAEEX</name>